<comment type="subcellular location">
    <subcellularLocation>
        <location evidence="1">Cytoplasm</location>
        <location evidence="1">Cytoskeleton</location>
    </subcellularLocation>
</comment>
<dbReference type="GO" id="GO:0005869">
    <property type="term" value="C:dynactin complex"/>
    <property type="evidence" value="ECO:0007669"/>
    <property type="project" value="InterPro"/>
</dbReference>
<dbReference type="Gene3D" id="2.160.10.10">
    <property type="entry name" value="Hexapeptide repeat proteins"/>
    <property type="match status" value="1"/>
</dbReference>
<reference evidence="7 8" key="1">
    <citation type="journal article" date="2011" name="Cell">
        <title>Insight into structure and assembly of the nuclear pore complex by utilizing the genome of a eukaryotic thermophile.</title>
        <authorList>
            <person name="Amlacher S."/>
            <person name="Sarges P."/>
            <person name="Flemming D."/>
            <person name="van Noort V."/>
            <person name="Kunze R."/>
            <person name="Devos D.P."/>
            <person name="Arumugam M."/>
            <person name="Bork P."/>
            <person name="Hurt E."/>
        </authorList>
    </citation>
    <scope>NUCLEOTIDE SEQUENCE [LARGE SCALE GENOMIC DNA]</scope>
    <source>
        <strain evidence="8">DSM 1495 / CBS 144.50 / IMI 039719</strain>
    </source>
</reference>
<dbReference type="EMBL" id="GL988043">
    <property type="protein sequence ID" value="EGS19617.1"/>
    <property type="molecule type" value="Genomic_DNA"/>
</dbReference>
<keyword evidence="8" id="KW-1185">Reference proteome</keyword>
<accession>G0SA45</accession>
<evidence type="ECO:0000256" key="1">
    <source>
        <dbReference type="ARBA" id="ARBA00004245"/>
    </source>
</evidence>
<comment type="similarity">
    <text evidence="2">Belongs to the dynactin subunits 5/6 family. Dynactin subunit 6 subfamily.</text>
</comment>
<dbReference type="HOGENOM" id="CLU_085418_2_1_1"/>
<dbReference type="OMA" id="ITMQAET"/>
<gene>
    <name evidence="7" type="ORF">CTHT_0040960</name>
</gene>
<evidence type="ECO:0000256" key="4">
    <source>
        <dbReference type="ARBA" id="ARBA00022490"/>
    </source>
</evidence>
<proteinExistence type="inferred from homology"/>
<dbReference type="PANTHER" id="PTHR13072:SF0">
    <property type="entry name" value="DYNACTIN SUBUNIT 6"/>
    <property type="match status" value="1"/>
</dbReference>
<name>G0SA45_CHATD</name>
<dbReference type="OrthoDB" id="2355at2759"/>
<comment type="function">
    <text evidence="6">Part of the dynactin complex that activates the molecular motor dynein for ultra-processive transport along microtubules.</text>
</comment>
<protein>
    <recommendedName>
        <fullName evidence="3">Dynactin subunit 6</fullName>
    </recommendedName>
</protein>
<evidence type="ECO:0000256" key="6">
    <source>
        <dbReference type="ARBA" id="ARBA00034687"/>
    </source>
</evidence>
<evidence type="ECO:0000313" key="8">
    <source>
        <dbReference type="Proteomes" id="UP000008066"/>
    </source>
</evidence>
<dbReference type="InterPro" id="IPR011004">
    <property type="entry name" value="Trimer_LpxA-like_sf"/>
</dbReference>
<dbReference type="KEGG" id="cthr:CTHT_0040960"/>
<dbReference type="GeneID" id="18258134"/>
<organism evidence="8">
    <name type="scientific">Chaetomium thermophilum (strain DSM 1495 / CBS 144.50 / IMI 039719)</name>
    <name type="common">Thermochaetoides thermophila</name>
    <dbReference type="NCBI Taxonomy" id="759272"/>
    <lineage>
        <taxon>Eukaryota</taxon>
        <taxon>Fungi</taxon>
        <taxon>Dikarya</taxon>
        <taxon>Ascomycota</taxon>
        <taxon>Pezizomycotina</taxon>
        <taxon>Sordariomycetes</taxon>
        <taxon>Sordariomycetidae</taxon>
        <taxon>Sordariales</taxon>
        <taxon>Chaetomiaceae</taxon>
        <taxon>Thermochaetoides</taxon>
    </lineage>
</organism>
<dbReference type="GO" id="GO:0007052">
    <property type="term" value="P:mitotic spindle organization"/>
    <property type="evidence" value="ECO:0007669"/>
    <property type="project" value="TreeGrafter"/>
</dbReference>
<evidence type="ECO:0000256" key="3">
    <source>
        <dbReference type="ARBA" id="ARBA00016573"/>
    </source>
</evidence>
<dbReference type="eggNOG" id="ENOG502S7GK">
    <property type="taxonomic scope" value="Eukaryota"/>
</dbReference>
<evidence type="ECO:0000313" key="7">
    <source>
        <dbReference type="EMBL" id="EGS19617.1"/>
    </source>
</evidence>
<dbReference type="AlphaFoldDB" id="G0SA45"/>
<dbReference type="RefSeq" id="XP_006694502.1">
    <property type="nucleotide sequence ID" value="XM_006694439.1"/>
</dbReference>
<evidence type="ECO:0000256" key="5">
    <source>
        <dbReference type="ARBA" id="ARBA00023212"/>
    </source>
</evidence>
<dbReference type="InterPro" id="IPR027777">
    <property type="entry name" value="DCTN6"/>
</dbReference>
<dbReference type="PANTHER" id="PTHR13072">
    <property type="entry name" value="DYNACTIN 6"/>
    <property type="match status" value="1"/>
</dbReference>
<dbReference type="SUPFAM" id="SSF51161">
    <property type="entry name" value="Trimeric LpxA-like enzymes"/>
    <property type="match status" value="1"/>
</dbReference>
<dbReference type="Proteomes" id="UP000008066">
    <property type="component" value="Unassembled WGS sequence"/>
</dbReference>
<evidence type="ECO:0000256" key="2">
    <source>
        <dbReference type="ARBA" id="ARBA00007719"/>
    </source>
</evidence>
<sequence>MSSSSKTRHSIVPPVVHTGPKPPVHFTSSISIADSAILIGTGLITIHSESVIHPRAKLDSTLGRVSVGRRCIIHERATLGAVPTPPPPSMPIVRGGEGMSVALGDYVIVEVGATVEGGETVIAEGTLIGVGARVGAGAKIGRHCTLTPMSEIAAGEMLPDFTVVYSNGLRRTDNRGMTELKNKGITRQIDVLRRMIKSNPQKFA</sequence>
<dbReference type="STRING" id="759272.G0SA45"/>
<keyword evidence="5" id="KW-0206">Cytoskeleton</keyword>
<keyword evidence="4" id="KW-0963">Cytoplasm</keyword>
<dbReference type="GO" id="GO:0070840">
    <property type="term" value="F:dynein complex binding"/>
    <property type="evidence" value="ECO:0007669"/>
    <property type="project" value="TreeGrafter"/>
</dbReference>